<dbReference type="EMBL" id="CP061800">
    <property type="protein sequence ID" value="QTA88087.1"/>
    <property type="molecule type" value="Genomic_DNA"/>
</dbReference>
<dbReference type="AlphaFoldDB" id="A0A975BM51"/>
<sequence>MKIIKSYNFKVLWLSPENSPVFFVTFPEYDTTNISEA</sequence>
<protein>
    <submittedName>
        <fullName evidence="1">Uncharacterized protein</fullName>
    </submittedName>
</protein>
<accession>A0A975BM51</accession>
<dbReference type="Proteomes" id="UP000663722">
    <property type="component" value="Chromosome"/>
</dbReference>
<organism evidence="1 2">
    <name type="scientific">Desulfonema magnum</name>
    <dbReference type="NCBI Taxonomy" id="45655"/>
    <lineage>
        <taxon>Bacteria</taxon>
        <taxon>Pseudomonadati</taxon>
        <taxon>Thermodesulfobacteriota</taxon>
        <taxon>Desulfobacteria</taxon>
        <taxon>Desulfobacterales</taxon>
        <taxon>Desulfococcaceae</taxon>
        <taxon>Desulfonema</taxon>
    </lineage>
</organism>
<gene>
    <name evidence="1" type="ORF">dnm_041280</name>
</gene>
<proteinExistence type="predicted"/>
<dbReference type="KEGG" id="dmm:dnm_041280"/>
<evidence type="ECO:0000313" key="2">
    <source>
        <dbReference type="Proteomes" id="UP000663722"/>
    </source>
</evidence>
<keyword evidence="2" id="KW-1185">Reference proteome</keyword>
<name>A0A975BM51_9BACT</name>
<evidence type="ECO:0000313" key="1">
    <source>
        <dbReference type="EMBL" id="QTA88087.1"/>
    </source>
</evidence>
<reference evidence="1" key="1">
    <citation type="journal article" date="2021" name="Microb. Physiol.">
        <title>Proteogenomic Insights into the Physiology of Marine, Sulfate-Reducing, Filamentous Desulfonema limicola and Desulfonema magnum.</title>
        <authorList>
            <person name="Schnaars V."/>
            <person name="Wohlbrand L."/>
            <person name="Scheve S."/>
            <person name="Hinrichs C."/>
            <person name="Reinhardt R."/>
            <person name="Rabus R."/>
        </authorList>
    </citation>
    <scope>NUCLEOTIDE SEQUENCE</scope>
    <source>
        <strain evidence="1">4be13</strain>
    </source>
</reference>